<proteinExistence type="predicted"/>
<dbReference type="EMBL" id="CADCTH010000092">
    <property type="protein sequence ID" value="CAA9223124.1"/>
    <property type="molecule type" value="Genomic_DNA"/>
</dbReference>
<protein>
    <submittedName>
        <fullName evidence="1">Uncharacterized protein</fullName>
    </submittedName>
</protein>
<name>A0A6J4HIL5_9PSEU</name>
<feature type="non-terminal residue" evidence="1">
    <location>
        <position position="34"/>
    </location>
</feature>
<sequence>MPVEAWPEGRPRPEVVDEEVTICGELCTPKDTLA</sequence>
<reference evidence="1" key="1">
    <citation type="submission" date="2020-02" db="EMBL/GenBank/DDBJ databases">
        <authorList>
            <person name="Meier V. D."/>
        </authorList>
    </citation>
    <scope>NUCLEOTIDE SEQUENCE</scope>
    <source>
        <strain evidence="1">AVDCRST_MAG54</strain>
    </source>
</reference>
<dbReference type="AlphaFoldDB" id="A0A6J4HIL5"/>
<gene>
    <name evidence="1" type="ORF">AVDCRST_MAG54-661</name>
</gene>
<organism evidence="1">
    <name type="scientific">uncultured Actinomycetospora sp</name>
    <dbReference type="NCBI Taxonomy" id="1135996"/>
    <lineage>
        <taxon>Bacteria</taxon>
        <taxon>Bacillati</taxon>
        <taxon>Actinomycetota</taxon>
        <taxon>Actinomycetes</taxon>
        <taxon>Pseudonocardiales</taxon>
        <taxon>Pseudonocardiaceae</taxon>
        <taxon>Actinomycetospora</taxon>
        <taxon>environmental samples</taxon>
    </lineage>
</organism>
<evidence type="ECO:0000313" key="1">
    <source>
        <dbReference type="EMBL" id="CAA9223124.1"/>
    </source>
</evidence>
<accession>A0A6J4HIL5</accession>